<keyword evidence="5" id="KW-0680">Restriction system</keyword>
<dbReference type="Proteomes" id="UP000276417">
    <property type="component" value="Chromosome 2"/>
</dbReference>
<evidence type="ECO:0000259" key="7">
    <source>
        <dbReference type="Pfam" id="PF02384"/>
    </source>
</evidence>
<sequence>MLNSFALLAVTGLLALFGLNEANPFPRVRLSKVRGLPKNALALNGNLFAQDDHDVRSTPTAAPEAAHALYGVEVSGSSDTARFTANAAAKQTLLAPLPDLALLRAYSGGGGIGESANQFYTPARLGALLWDAVTPYLKLDDEKKPIRALEPSCGNGSLLTHAPAGVLLTGVEYDPTAAKAAQLLHPHAAVHSMPFERYAKRSSEALFDVVIANPPYGSRGETRDLHEQGESRSERYFMQQILARTQFQTGLVSVLIPIALLHGASHQSWREALLKQALPIHAAVIPTGAFKDAGAGVTTALLILRRHDHGVAEALSTLSAEQVTDVLFEYASDLWHRQLLRHFKQGSSLIETSSSDGNWTHKLRFTYSAYCLCANTKLSVGRYGNPLLEGPLKQGGLSQFHDQVACGMKSQPVVFKTVIETIWVMLQEILPKTSAHLRG</sequence>
<dbReference type="GO" id="GO:0009307">
    <property type="term" value="P:DNA restriction-modification system"/>
    <property type="evidence" value="ECO:0007669"/>
    <property type="project" value="UniProtKB-KW"/>
</dbReference>
<dbReference type="InterPro" id="IPR003356">
    <property type="entry name" value="DNA_methylase_A-5"/>
</dbReference>
<dbReference type="OrthoDB" id="32195at2"/>
<organism evidence="8 9">
    <name type="scientific">Deinococcus psychrotolerans</name>
    <dbReference type="NCBI Taxonomy" id="2489213"/>
    <lineage>
        <taxon>Bacteria</taxon>
        <taxon>Thermotogati</taxon>
        <taxon>Deinococcota</taxon>
        <taxon>Deinococci</taxon>
        <taxon>Deinococcales</taxon>
        <taxon>Deinococcaceae</taxon>
        <taxon>Deinococcus</taxon>
    </lineage>
</organism>
<keyword evidence="4" id="KW-0949">S-adenosyl-L-methionine</keyword>
<dbReference type="InterPro" id="IPR002052">
    <property type="entry name" value="DNA_methylase_N6_adenine_CS"/>
</dbReference>
<dbReference type="InterPro" id="IPR029063">
    <property type="entry name" value="SAM-dependent_MTases_sf"/>
</dbReference>
<proteinExistence type="predicted"/>
<evidence type="ECO:0000256" key="3">
    <source>
        <dbReference type="ARBA" id="ARBA00022679"/>
    </source>
</evidence>
<dbReference type="Gene3D" id="3.40.50.150">
    <property type="entry name" value="Vaccinia Virus protein VP39"/>
    <property type="match status" value="1"/>
</dbReference>
<evidence type="ECO:0000256" key="2">
    <source>
        <dbReference type="ARBA" id="ARBA00022603"/>
    </source>
</evidence>
<protein>
    <recommendedName>
        <fullName evidence="1">site-specific DNA-methyltransferase (adenine-specific)</fullName>
        <ecNumber evidence="1">2.1.1.72</ecNumber>
    </recommendedName>
</protein>
<evidence type="ECO:0000256" key="6">
    <source>
        <dbReference type="ARBA" id="ARBA00047942"/>
    </source>
</evidence>
<dbReference type="PROSITE" id="PS00092">
    <property type="entry name" value="N6_MTASE"/>
    <property type="match status" value="1"/>
</dbReference>
<dbReference type="RefSeq" id="WP_124873292.1">
    <property type="nucleotide sequence ID" value="NZ_CP034184.1"/>
</dbReference>
<dbReference type="PANTHER" id="PTHR42933">
    <property type="entry name" value="SLR6095 PROTEIN"/>
    <property type="match status" value="1"/>
</dbReference>
<dbReference type="GO" id="GO:0008170">
    <property type="term" value="F:N-methyltransferase activity"/>
    <property type="evidence" value="ECO:0007669"/>
    <property type="project" value="InterPro"/>
</dbReference>
<keyword evidence="9" id="KW-1185">Reference proteome</keyword>
<dbReference type="KEGG" id="dph:EHF33_13980"/>
<keyword evidence="3" id="KW-0808">Transferase</keyword>
<evidence type="ECO:0000313" key="8">
    <source>
        <dbReference type="EMBL" id="AZI44028.1"/>
    </source>
</evidence>
<dbReference type="EMBL" id="CP034184">
    <property type="protein sequence ID" value="AZI44028.1"/>
    <property type="molecule type" value="Genomic_DNA"/>
</dbReference>
<dbReference type="GO" id="GO:0032259">
    <property type="term" value="P:methylation"/>
    <property type="evidence" value="ECO:0007669"/>
    <property type="project" value="UniProtKB-KW"/>
</dbReference>
<keyword evidence="2" id="KW-0489">Methyltransferase</keyword>
<dbReference type="PRINTS" id="PR00507">
    <property type="entry name" value="N12N6MTFRASE"/>
</dbReference>
<dbReference type="EC" id="2.1.1.72" evidence="1"/>
<dbReference type="Pfam" id="PF02384">
    <property type="entry name" value="N6_Mtase"/>
    <property type="match status" value="1"/>
</dbReference>
<accession>A0A3G8YFG6</accession>
<dbReference type="GO" id="GO:0003677">
    <property type="term" value="F:DNA binding"/>
    <property type="evidence" value="ECO:0007669"/>
    <property type="project" value="InterPro"/>
</dbReference>
<dbReference type="GO" id="GO:0009007">
    <property type="term" value="F:site-specific DNA-methyltransferase (adenine-specific) activity"/>
    <property type="evidence" value="ECO:0007669"/>
    <property type="project" value="UniProtKB-EC"/>
</dbReference>
<name>A0A3G8YFG6_9DEIO</name>
<evidence type="ECO:0000256" key="5">
    <source>
        <dbReference type="ARBA" id="ARBA00022747"/>
    </source>
</evidence>
<dbReference type="PANTHER" id="PTHR42933:SF3">
    <property type="entry name" value="TYPE I RESTRICTION ENZYME MJAVIII METHYLASE SUBUNIT"/>
    <property type="match status" value="1"/>
</dbReference>
<evidence type="ECO:0000256" key="4">
    <source>
        <dbReference type="ARBA" id="ARBA00022691"/>
    </source>
</evidence>
<dbReference type="InterPro" id="IPR051537">
    <property type="entry name" value="DNA_Adenine_Mtase"/>
</dbReference>
<evidence type="ECO:0000313" key="9">
    <source>
        <dbReference type="Proteomes" id="UP000276417"/>
    </source>
</evidence>
<dbReference type="AlphaFoldDB" id="A0A3G8YFG6"/>
<comment type="catalytic activity">
    <reaction evidence="6">
        <text>a 2'-deoxyadenosine in DNA + S-adenosyl-L-methionine = an N(6)-methyl-2'-deoxyadenosine in DNA + S-adenosyl-L-homocysteine + H(+)</text>
        <dbReference type="Rhea" id="RHEA:15197"/>
        <dbReference type="Rhea" id="RHEA-COMP:12418"/>
        <dbReference type="Rhea" id="RHEA-COMP:12419"/>
        <dbReference type="ChEBI" id="CHEBI:15378"/>
        <dbReference type="ChEBI" id="CHEBI:57856"/>
        <dbReference type="ChEBI" id="CHEBI:59789"/>
        <dbReference type="ChEBI" id="CHEBI:90615"/>
        <dbReference type="ChEBI" id="CHEBI:90616"/>
        <dbReference type="EC" id="2.1.1.72"/>
    </reaction>
</comment>
<feature type="domain" description="DNA methylase adenine-specific" evidence="7">
    <location>
        <begin position="113"/>
        <end position="309"/>
    </location>
</feature>
<evidence type="ECO:0000256" key="1">
    <source>
        <dbReference type="ARBA" id="ARBA00011900"/>
    </source>
</evidence>
<reference evidence="8 9" key="1">
    <citation type="submission" date="2018-11" db="EMBL/GenBank/DDBJ databases">
        <title>Deinococcus shelandsis sp. nov., isolated from South Shetland Islands soil of Antarctica.</title>
        <authorList>
            <person name="Tian J."/>
        </authorList>
    </citation>
    <scope>NUCLEOTIDE SEQUENCE [LARGE SCALE GENOMIC DNA]</scope>
    <source>
        <strain evidence="8 9">S14-83T</strain>
    </source>
</reference>
<dbReference type="SUPFAM" id="SSF53335">
    <property type="entry name" value="S-adenosyl-L-methionine-dependent methyltransferases"/>
    <property type="match status" value="1"/>
</dbReference>
<gene>
    <name evidence="8" type="ORF">EHF33_13980</name>
</gene>